<reference evidence="2 3" key="1">
    <citation type="submission" date="2019-07" db="EMBL/GenBank/DDBJ databases">
        <title>Genome sequencing of 100 strains of the haloalkaliphilic chemolithoautotrophic sulfur-oxidizing bacterium Thioalkalivibrio.</title>
        <authorList>
            <person name="Muyzer G."/>
        </authorList>
    </citation>
    <scope>NUCLEOTIDE SEQUENCE [LARGE SCALE GENOMIC DNA]</scope>
    <source>
        <strain evidence="2 3">ASO4-4</strain>
    </source>
</reference>
<dbReference type="RefSeq" id="WP_144686157.1">
    <property type="nucleotide sequence ID" value="NZ_VLLC01000028.1"/>
</dbReference>
<protein>
    <recommendedName>
        <fullName evidence="4">WD40 repeat protein</fullName>
    </recommendedName>
</protein>
<feature type="region of interest" description="Disordered" evidence="1">
    <location>
        <begin position="663"/>
        <end position="685"/>
    </location>
</feature>
<keyword evidence="3" id="KW-1185">Reference proteome</keyword>
<accession>A0A562RD32</accession>
<comment type="caution">
    <text evidence="2">The sequence shown here is derived from an EMBL/GenBank/DDBJ whole genome shotgun (WGS) entry which is preliminary data.</text>
</comment>
<sequence length="685" mass="76165">MITSLTRIIFVVLFIGVTACQSSKTGSPVKQQPAQTPPTMSQQSQSYEQAQTGVQKSETGVGSKGVRSVAPEIAPDERLAAFSHESSNILYWDSDSQHQSWGATRISFWPGGNVFFSRERLLNYVRVWDAARKKEIGRLEGLTIKTSTSTSAMAVSLDGAVLASAGDDEIMLWQAPLGPKITTIPESATDLAFYGATGEWLLSVKGNQITLWHIQDDQVLRHTVKTVKPRLRRNETVRTSSLNVTPPSLDNALLYALVSTRYRNSHSVSLKTWQLPSFQEGPFTVENVKQAALSPDGKYLAVIRSTGEDLNQIEILDPQNGQVWDTFRPETSLQPRTLSFSNDSRILMVGHYGQQKSRISVWDIGSRLPIMVISPTLSPPATTPDGKPVFDPGRRWPGPVVVSFSHNNKWMAIGGGSMPLDLVPVTWKTVREQRVADRLREGRELLRLGFAEQGLEKLKAVIAEDPYHNPFIENDLLYGELTDELSPRYLGKLLLYHAEQLLALDEPEDQVTSYTHAVLLYRQFGALAARSGQPHIAAATLARMHQLIESDSPRALLHDINSKFALMLETQLKVLTEGPESAYLHLLQQGGWIVDDQRWIVSDILSNPDLWAPLYQDRAKLAYFLRLDEKDLPRPAASPIIAQPYPDLTGKIREAVAAPPELQGGEVPLLEQVRETSPPRGRILD</sequence>
<proteinExistence type="predicted"/>
<feature type="compositionally biased region" description="Low complexity" evidence="1">
    <location>
        <begin position="31"/>
        <end position="46"/>
    </location>
</feature>
<evidence type="ECO:0000256" key="1">
    <source>
        <dbReference type="SAM" id="MobiDB-lite"/>
    </source>
</evidence>
<evidence type="ECO:0000313" key="2">
    <source>
        <dbReference type="EMBL" id="TWI66928.1"/>
    </source>
</evidence>
<dbReference type="PROSITE" id="PS51257">
    <property type="entry name" value="PROKAR_LIPOPROTEIN"/>
    <property type="match status" value="1"/>
</dbReference>
<evidence type="ECO:0000313" key="3">
    <source>
        <dbReference type="Proteomes" id="UP000318307"/>
    </source>
</evidence>
<evidence type="ECO:0008006" key="4">
    <source>
        <dbReference type="Google" id="ProtNLM"/>
    </source>
</evidence>
<dbReference type="EMBL" id="VLLC01000028">
    <property type="protein sequence ID" value="TWI66928.1"/>
    <property type="molecule type" value="Genomic_DNA"/>
</dbReference>
<dbReference type="InterPro" id="IPR015943">
    <property type="entry name" value="WD40/YVTN_repeat-like_dom_sf"/>
</dbReference>
<dbReference type="Proteomes" id="UP000318307">
    <property type="component" value="Unassembled WGS sequence"/>
</dbReference>
<gene>
    <name evidence="2" type="ORF">LZ24_02827</name>
</gene>
<dbReference type="SUPFAM" id="SSF82171">
    <property type="entry name" value="DPP6 N-terminal domain-like"/>
    <property type="match status" value="1"/>
</dbReference>
<dbReference type="OrthoDB" id="4336591at2"/>
<dbReference type="Gene3D" id="2.130.10.10">
    <property type="entry name" value="YVTN repeat-like/Quinoprotein amine dehydrogenase"/>
    <property type="match status" value="2"/>
</dbReference>
<feature type="compositionally biased region" description="Polar residues" evidence="1">
    <location>
        <begin position="47"/>
        <end position="60"/>
    </location>
</feature>
<organism evidence="2 3">
    <name type="scientific">Desulfobotulus alkaliphilus</name>
    <dbReference type="NCBI Taxonomy" id="622671"/>
    <lineage>
        <taxon>Bacteria</taxon>
        <taxon>Pseudomonadati</taxon>
        <taxon>Thermodesulfobacteriota</taxon>
        <taxon>Desulfobacteria</taxon>
        <taxon>Desulfobacterales</taxon>
        <taxon>Desulfobacteraceae</taxon>
        <taxon>Desulfobotulus</taxon>
    </lineage>
</organism>
<feature type="region of interest" description="Disordered" evidence="1">
    <location>
        <begin position="23"/>
        <end position="68"/>
    </location>
</feature>
<name>A0A562RD32_9BACT</name>
<dbReference type="AlphaFoldDB" id="A0A562RD32"/>